<keyword evidence="2" id="KW-1185">Reference proteome</keyword>
<protein>
    <recommendedName>
        <fullName evidence="3">DUF2268 domain-containing protein</fullName>
    </recommendedName>
</protein>
<dbReference type="EMBL" id="AP024169">
    <property type="protein sequence ID" value="BCN30987.1"/>
    <property type="molecule type" value="Genomic_DNA"/>
</dbReference>
<dbReference type="KEGG" id="ahb:bsdtb5_22820"/>
<dbReference type="Pfam" id="PF18958">
    <property type="entry name" value="DUF5700"/>
    <property type="match status" value="1"/>
</dbReference>
<evidence type="ECO:0008006" key="3">
    <source>
        <dbReference type="Google" id="ProtNLM"/>
    </source>
</evidence>
<sequence length="291" mass="33895">MRIYNDIVRDYIEGNSLEHHKKLWFFQSQRYKFVEPSYEHEHIDSVKRIYENIMNTIENFVPCNSEIWDALFPNWEKIIEEVTVNLIVGFPEPNDATVLKAPDGTNNVILDLGLWTKYESKCNIASVVHNLLTHELCHICIGESIKGIDNDIESNDYLTNLDANTFHEGFAHLISFDNKEIDEVDWDNEKWKIVKDKSRIKMQSAICAIDSIKQKEYLYDAVFGNYEDKYACMSGMFYLVNCWKRIGILGLQEEFNKGYHGFSKRTIADPNGNEIGLIQQNNEDKVYQGIL</sequence>
<organism evidence="1 2">
    <name type="scientific">Anaeromicropila herbilytica</name>
    <dbReference type="NCBI Taxonomy" id="2785025"/>
    <lineage>
        <taxon>Bacteria</taxon>
        <taxon>Bacillati</taxon>
        <taxon>Bacillota</taxon>
        <taxon>Clostridia</taxon>
        <taxon>Lachnospirales</taxon>
        <taxon>Lachnospiraceae</taxon>
        <taxon>Anaeromicropila</taxon>
    </lineage>
</organism>
<dbReference type="InterPro" id="IPR043754">
    <property type="entry name" value="DUF5700"/>
</dbReference>
<evidence type="ECO:0000313" key="1">
    <source>
        <dbReference type="EMBL" id="BCN30987.1"/>
    </source>
</evidence>
<dbReference type="Proteomes" id="UP000595897">
    <property type="component" value="Chromosome"/>
</dbReference>
<gene>
    <name evidence="1" type="ORF">bsdtb5_22820</name>
</gene>
<proteinExistence type="predicted"/>
<name>A0A7R7ELI6_9FIRM</name>
<reference evidence="1 2" key="1">
    <citation type="submission" date="2020-11" db="EMBL/GenBank/DDBJ databases">
        <title>Draft genome sequencing of a Lachnospiraceae strain isolated from anoxic soil subjected to BSD treatment.</title>
        <authorList>
            <person name="Uek A."/>
            <person name="Tonouchi A."/>
        </authorList>
    </citation>
    <scope>NUCLEOTIDE SEQUENCE [LARGE SCALE GENOMIC DNA]</scope>
    <source>
        <strain evidence="1 2">TB5</strain>
    </source>
</reference>
<evidence type="ECO:0000313" key="2">
    <source>
        <dbReference type="Proteomes" id="UP000595897"/>
    </source>
</evidence>
<dbReference type="AlphaFoldDB" id="A0A7R7ELI6"/>
<dbReference type="RefSeq" id="WP_271712139.1">
    <property type="nucleotide sequence ID" value="NZ_AP024169.1"/>
</dbReference>
<accession>A0A7R7ELI6</accession>